<reference evidence="2" key="1">
    <citation type="journal article" date="2014" name="Int. J. Syst. Evol. Microbiol.">
        <title>Complete genome sequence of Corynebacterium casei LMG S-19264T (=DSM 44701T), isolated from a smear-ripened cheese.</title>
        <authorList>
            <consortium name="US DOE Joint Genome Institute (JGI-PGF)"/>
            <person name="Walter F."/>
            <person name="Albersmeier A."/>
            <person name="Kalinowski J."/>
            <person name="Ruckert C."/>
        </authorList>
    </citation>
    <scope>NUCLEOTIDE SEQUENCE</scope>
    <source>
        <strain evidence="2">CGMCC 1.16134</strain>
    </source>
</reference>
<organism evidence="2 3">
    <name type="scientific">Paenibacillus albidus</name>
    <dbReference type="NCBI Taxonomy" id="2041023"/>
    <lineage>
        <taxon>Bacteria</taxon>
        <taxon>Bacillati</taxon>
        <taxon>Bacillota</taxon>
        <taxon>Bacilli</taxon>
        <taxon>Bacillales</taxon>
        <taxon>Paenibacillaceae</taxon>
        <taxon>Paenibacillus</taxon>
    </lineage>
</organism>
<comment type="caution">
    <text evidence="2">The sequence shown here is derived from an EMBL/GenBank/DDBJ whole genome shotgun (WGS) entry which is preliminary data.</text>
</comment>
<feature type="region of interest" description="Disordered" evidence="1">
    <location>
        <begin position="90"/>
        <end position="144"/>
    </location>
</feature>
<accession>A0A917FB66</accession>
<proteinExistence type="predicted"/>
<dbReference type="RefSeq" id="WP_189022449.1">
    <property type="nucleotide sequence ID" value="NZ_BMKR01000003.1"/>
</dbReference>
<evidence type="ECO:0000313" key="3">
    <source>
        <dbReference type="Proteomes" id="UP000637643"/>
    </source>
</evidence>
<evidence type="ECO:0000256" key="1">
    <source>
        <dbReference type="SAM" id="MobiDB-lite"/>
    </source>
</evidence>
<evidence type="ECO:0000313" key="2">
    <source>
        <dbReference type="EMBL" id="GGF66710.1"/>
    </source>
</evidence>
<reference evidence="2" key="2">
    <citation type="submission" date="2020-09" db="EMBL/GenBank/DDBJ databases">
        <authorList>
            <person name="Sun Q."/>
            <person name="Zhou Y."/>
        </authorList>
    </citation>
    <scope>NUCLEOTIDE SEQUENCE</scope>
    <source>
        <strain evidence="2">CGMCC 1.16134</strain>
    </source>
</reference>
<dbReference type="AlphaFoldDB" id="A0A917FB66"/>
<dbReference type="EMBL" id="BMKR01000003">
    <property type="protein sequence ID" value="GGF66710.1"/>
    <property type="molecule type" value="Genomic_DNA"/>
</dbReference>
<sequence length="247" mass="27141">MTYAFSIKPQTYMAFDSEEVLIDQCKEWGLLSEKAAKSKTFYYKGNGLNVPCSIIGLVDDMTSVIQLDNGQQHCIHPSYLKEMQAASYGSRSSAAAEPQAERTVETPAQDDEAAAAEVPQERQAPISEAGAAEQPKVKAARTRTPKIELPEGKVKLSATVKEFTTVPNHFSDNDDEIVVYEAVSITETEPEVALGEAWSSYSATLKKQELEVGDQLTFEAKIVKKKLTKHPVPYKINNPAKIKKAAD</sequence>
<dbReference type="Proteomes" id="UP000637643">
    <property type="component" value="Unassembled WGS sequence"/>
</dbReference>
<gene>
    <name evidence="2" type="ORF">GCM10010912_09560</name>
</gene>
<keyword evidence="3" id="KW-1185">Reference proteome</keyword>
<protein>
    <submittedName>
        <fullName evidence="2">Uncharacterized protein</fullName>
    </submittedName>
</protein>
<name>A0A917FB66_9BACL</name>